<dbReference type="AlphaFoldDB" id="A0A9Q8T347"/>
<evidence type="ECO:0008006" key="5">
    <source>
        <dbReference type="Google" id="ProtNLM"/>
    </source>
</evidence>
<evidence type="ECO:0000313" key="4">
    <source>
        <dbReference type="Proteomes" id="UP000830671"/>
    </source>
</evidence>
<dbReference type="KEGG" id="clup:CLUP02_13662"/>
<keyword evidence="2" id="KW-0812">Transmembrane</keyword>
<keyword evidence="4" id="KW-1185">Reference proteome</keyword>
<evidence type="ECO:0000256" key="1">
    <source>
        <dbReference type="SAM" id="MobiDB-lite"/>
    </source>
</evidence>
<dbReference type="InterPro" id="IPR020999">
    <property type="entry name" value="Chitin_synth_reg_RCR"/>
</dbReference>
<dbReference type="Pfam" id="PF12273">
    <property type="entry name" value="RCR"/>
    <property type="match status" value="1"/>
</dbReference>
<protein>
    <recommendedName>
        <fullName evidence="5">Ubiquitin-protein ligase sel1</fullName>
    </recommendedName>
</protein>
<feature type="transmembrane region" description="Helical" evidence="2">
    <location>
        <begin position="40"/>
        <end position="62"/>
    </location>
</feature>
<feature type="region of interest" description="Disordered" evidence="1">
    <location>
        <begin position="143"/>
        <end position="172"/>
    </location>
</feature>
<proteinExistence type="predicted"/>
<dbReference type="EMBL" id="CP019479">
    <property type="protein sequence ID" value="UQC88140.1"/>
    <property type="molecule type" value="Genomic_DNA"/>
</dbReference>
<evidence type="ECO:0000313" key="3">
    <source>
        <dbReference type="EMBL" id="UQC88140.1"/>
    </source>
</evidence>
<keyword evidence="2" id="KW-0472">Membrane</keyword>
<evidence type="ECO:0000256" key="2">
    <source>
        <dbReference type="SAM" id="Phobius"/>
    </source>
</evidence>
<dbReference type="Proteomes" id="UP000830671">
    <property type="component" value="Chromosome 7"/>
</dbReference>
<accession>A0A9Q8T347</accession>
<dbReference type="GeneID" id="73347610"/>
<sequence>MDAAYLSARQTMVNSNDLPPGWVIQNGRAIPWWYSRTGVIVKWSVFLGLTTLFAAFLIIGYAHGKRRLRKGLLPLGYHRWLFSRAQLARVDSRYAWPAATYNTYRPEYYNTHPQAQGGGYYGMQGMPPPTYDPNSARPPMYAPPDGGSKVDPSQEYGVTPPQPSVAANHTGQPYPYRAQREYAAEDGNSPGIDFSNKKLQNLTHRGCMSKEMAAGCFYK</sequence>
<organism evidence="3 4">
    <name type="scientific">Colletotrichum lupini</name>
    <dbReference type="NCBI Taxonomy" id="145971"/>
    <lineage>
        <taxon>Eukaryota</taxon>
        <taxon>Fungi</taxon>
        <taxon>Dikarya</taxon>
        <taxon>Ascomycota</taxon>
        <taxon>Pezizomycotina</taxon>
        <taxon>Sordariomycetes</taxon>
        <taxon>Hypocreomycetidae</taxon>
        <taxon>Glomerellales</taxon>
        <taxon>Glomerellaceae</taxon>
        <taxon>Colletotrichum</taxon>
        <taxon>Colletotrichum acutatum species complex</taxon>
    </lineage>
</organism>
<dbReference type="RefSeq" id="XP_049149746.1">
    <property type="nucleotide sequence ID" value="XM_049292600.1"/>
</dbReference>
<gene>
    <name evidence="3" type="ORF">CLUP02_13662</name>
</gene>
<reference evidence="3" key="1">
    <citation type="journal article" date="2021" name="Mol. Plant Microbe Interact.">
        <title>Complete Genome Sequence of the Plant-Pathogenic Fungus Colletotrichum lupini.</title>
        <authorList>
            <person name="Baroncelli R."/>
            <person name="Pensec F."/>
            <person name="Da Lio D."/>
            <person name="Boufleur T."/>
            <person name="Vicente I."/>
            <person name="Sarrocco S."/>
            <person name="Picot A."/>
            <person name="Baraldi E."/>
            <person name="Sukno S."/>
            <person name="Thon M."/>
            <person name="Le Floch G."/>
        </authorList>
    </citation>
    <scope>NUCLEOTIDE SEQUENCE</scope>
    <source>
        <strain evidence="3">IMI 504893</strain>
    </source>
</reference>
<keyword evidence="2" id="KW-1133">Transmembrane helix</keyword>
<name>A0A9Q8T347_9PEZI</name>